<reference evidence="1" key="1">
    <citation type="journal article" date="2014" name="Front. Microbiol.">
        <title>High frequency of phylogenetically diverse reductive dehalogenase-homologous genes in deep subseafloor sedimentary metagenomes.</title>
        <authorList>
            <person name="Kawai M."/>
            <person name="Futagami T."/>
            <person name="Toyoda A."/>
            <person name="Takaki Y."/>
            <person name="Nishi S."/>
            <person name="Hori S."/>
            <person name="Arai W."/>
            <person name="Tsubouchi T."/>
            <person name="Morono Y."/>
            <person name="Uchiyama I."/>
            <person name="Ito T."/>
            <person name="Fujiyama A."/>
            <person name="Inagaki F."/>
            <person name="Takami H."/>
        </authorList>
    </citation>
    <scope>NUCLEOTIDE SEQUENCE</scope>
    <source>
        <strain evidence="1">Expedition CK06-06</strain>
    </source>
</reference>
<proteinExistence type="predicted"/>
<organism evidence="1">
    <name type="scientific">marine sediment metagenome</name>
    <dbReference type="NCBI Taxonomy" id="412755"/>
    <lineage>
        <taxon>unclassified sequences</taxon>
        <taxon>metagenomes</taxon>
        <taxon>ecological metagenomes</taxon>
    </lineage>
</organism>
<comment type="caution">
    <text evidence="1">The sequence shown here is derived from an EMBL/GenBank/DDBJ whole genome shotgun (WGS) entry which is preliminary data.</text>
</comment>
<protein>
    <submittedName>
        <fullName evidence="1">Uncharacterized protein</fullName>
    </submittedName>
</protein>
<evidence type="ECO:0000313" key="1">
    <source>
        <dbReference type="EMBL" id="GAG18114.1"/>
    </source>
</evidence>
<gene>
    <name evidence="1" type="ORF">S01H1_56393</name>
</gene>
<sequence>LDSNDSDGIYTCTDANADAGCTFAGGGTGNATLGSVTNTQANIIGGQTYIDGGDAGNTDIVIRDYDAIAVDGDDNAMLEMNCSAVATTVEECDFDIQLQTEQFGGAGGTDSALVSRLKLWSANGETELTSNTLQIDGMYTGSSQIIFTDFDAGDKFAVGNDGDPNVMLQVECSNGATGDEDCDYSVSVQETGVIDARITIDADGALALGSDDLTNPAGVSTNNITLSTGGTVTLVQRSDGGNGDAQNELVGLPKIVG</sequence>
<feature type="non-terminal residue" evidence="1">
    <location>
        <position position="257"/>
    </location>
</feature>
<accession>X0VIJ0</accession>
<dbReference type="EMBL" id="BARS01036718">
    <property type="protein sequence ID" value="GAG18114.1"/>
    <property type="molecule type" value="Genomic_DNA"/>
</dbReference>
<name>X0VIJ0_9ZZZZ</name>
<feature type="non-terminal residue" evidence="1">
    <location>
        <position position="1"/>
    </location>
</feature>
<dbReference type="AlphaFoldDB" id="X0VIJ0"/>